<dbReference type="InterPro" id="IPR003675">
    <property type="entry name" value="Rce1/LyrA-like_dom"/>
</dbReference>
<dbReference type="STRING" id="260084.SAMN02927928_1156"/>
<name>A0A1G4QE50_9CAUL</name>
<feature type="domain" description="CAAX prenyl protease 2/Lysostaphin resistance protein A-like" evidence="2">
    <location>
        <begin position="51"/>
        <end position="149"/>
    </location>
</feature>
<accession>A0A1G4QE50</accession>
<feature type="transmembrane region" description="Helical" evidence="1">
    <location>
        <begin position="113"/>
        <end position="132"/>
    </location>
</feature>
<evidence type="ECO:0000259" key="2">
    <source>
        <dbReference type="Pfam" id="PF02517"/>
    </source>
</evidence>
<dbReference type="AlphaFoldDB" id="A0A1G4QE50"/>
<evidence type="ECO:0000313" key="4">
    <source>
        <dbReference type="Proteomes" id="UP000199150"/>
    </source>
</evidence>
<gene>
    <name evidence="3" type="ORF">SAMN02927928_1156</name>
</gene>
<keyword evidence="1" id="KW-1133">Transmembrane helix</keyword>
<organism evidence="3 4">
    <name type="scientific">Asticcacaulis taihuensis</name>
    <dbReference type="NCBI Taxonomy" id="260084"/>
    <lineage>
        <taxon>Bacteria</taxon>
        <taxon>Pseudomonadati</taxon>
        <taxon>Pseudomonadota</taxon>
        <taxon>Alphaproteobacteria</taxon>
        <taxon>Caulobacterales</taxon>
        <taxon>Caulobacteraceae</taxon>
        <taxon>Asticcacaulis</taxon>
    </lineage>
</organism>
<keyword evidence="3" id="KW-0645">Protease</keyword>
<keyword evidence="4" id="KW-1185">Reference proteome</keyword>
<dbReference type="OrthoDB" id="193898at2"/>
<keyword evidence="1" id="KW-0472">Membrane</keyword>
<dbReference type="RefSeq" id="WP_090644728.1">
    <property type="nucleotide sequence ID" value="NZ_CBCRYE010000001.1"/>
</dbReference>
<feature type="transmembrane region" description="Helical" evidence="1">
    <location>
        <begin position="139"/>
        <end position="157"/>
    </location>
</feature>
<dbReference type="GO" id="GO:0080120">
    <property type="term" value="P:CAAX-box protein maturation"/>
    <property type="evidence" value="ECO:0007669"/>
    <property type="project" value="UniProtKB-ARBA"/>
</dbReference>
<feature type="transmembrane region" description="Helical" evidence="1">
    <location>
        <begin position="86"/>
        <end position="107"/>
    </location>
</feature>
<keyword evidence="3" id="KW-0378">Hydrolase</keyword>
<feature type="transmembrane region" description="Helical" evidence="1">
    <location>
        <begin position="20"/>
        <end position="43"/>
    </location>
</feature>
<reference evidence="4" key="1">
    <citation type="submission" date="2016-10" db="EMBL/GenBank/DDBJ databases">
        <authorList>
            <person name="Varghese N."/>
            <person name="Submissions S."/>
        </authorList>
    </citation>
    <scope>NUCLEOTIDE SEQUENCE [LARGE SCALE GENOMIC DNA]</scope>
    <source>
        <strain evidence="4">CGMCC 1.3431</strain>
    </source>
</reference>
<protein>
    <submittedName>
        <fullName evidence="3">CAAX protease self-immunity</fullName>
    </submittedName>
</protein>
<dbReference type="EMBL" id="FMTS01000001">
    <property type="protein sequence ID" value="SCW42856.1"/>
    <property type="molecule type" value="Genomic_DNA"/>
</dbReference>
<proteinExistence type="predicted"/>
<sequence>MIRRLIRSLLTWPDFKGWGLCLLIGGLTLAFISVVAGLTGLLHWQPRTTGWPLRLLSVLLVPAFSEEVVFRGLLVPDQGETRRPALWIGAAVLIFVAWHVIEALFILPGAHLFLKPAFLTCAGVLGLGCALMRYRTGSIWPAVILHCLLVWAWQVGFGGPDIRQLLA</sequence>
<evidence type="ECO:0000313" key="3">
    <source>
        <dbReference type="EMBL" id="SCW42856.1"/>
    </source>
</evidence>
<evidence type="ECO:0000256" key="1">
    <source>
        <dbReference type="SAM" id="Phobius"/>
    </source>
</evidence>
<dbReference type="GO" id="GO:0006508">
    <property type="term" value="P:proteolysis"/>
    <property type="evidence" value="ECO:0007669"/>
    <property type="project" value="UniProtKB-KW"/>
</dbReference>
<dbReference type="GO" id="GO:0004175">
    <property type="term" value="F:endopeptidase activity"/>
    <property type="evidence" value="ECO:0007669"/>
    <property type="project" value="UniProtKB-ARBA"/>
</dbReference>
<dbReference type="Pfam" id="PF02517">
    <property type="entry name" value="Rce1-like"/>
    <property type="match status" value="1"/>
</dbReference>
<keyword evidence="1" id="KW-0812">Transmembrane</keyword>
<dbReference type="Proteomes" id="UP000199150">
    <property type="component" value="Unassembled WGS sequence"/>
</dbReference>
<feature type="transmembrane region" description="Helical" evidence="1">
    <location>
        <begin position="55"/>
        <end position="74"/>
    </location>
</feature>